<name>A0A8J7W8K6_9EURY</name>
<dbReference type="RefSeq" id="WP_211530267.1">
    <property type="nucleotide sequence ID" value="NZ_JWHL01000003.1"/>
</dbReference>
<dbReference type="GO" id="GO:0003735">
    <property type="term" value="F:structural constituent of ribosome"/>
    <property type="evidence" value="ECO:0007669"/>
    <property type="project" value="InterPro"/>
</dbReference>
<dbReference type="GO" id="GO:0022627">
    <property type="term" value="C:cytosolic small ribosomal subunit"/>
    <property type="evidence" value="ECO:0007669"/>
    <property type="project" value="TreeGrafter"/>
</dbReference>
<gene>
    <name evidence="5" type="primary">rps19e</name>
    <name evidence="6" type="ORF">RJ53_03610</name>
</gene>
<comment type="similarity">
    <text evidence="1 5">Belongs to the eukaryotic ribosomal protein eS19 family.</text>
</comment>
<comment type="caution">
    <text evidence="6">The sequence shown here is derived from an EMBL/GenBank/DDBJ whole genome shotgun (WGS) entry which is preliminary data.</text>
</comment>
<dbReference type="GO" id="GO:0003723">
    <property type="term" value="F:RNA binding"/>
    <property type="evidence" value="ECO:0007669"/>
    <property type="project" value="TreeGrafter"/>
</dbReference>
<dbReference type="PANTHER" id="PTHR11710">
    <property type="entry name" value="40S RIBOSOMAL PROTEIN S19"/>
    <property type="match status" value="1"/>
</dbReference>
<proteinExistence type="inferred from homology"/>
<keyword evidence="7" id="KW-1185">Reference proteome</keyword>
<evidence type="ECO:0000256" key="3">
    <source>
        <dbReference type="ARBA" id="ARBA00023274"/>
    </source>
</evidence>
<dbReference type="InterPro" id="IPR036388">
    <property type="entry name" value="WH-like_DNA-bd_sf"/>
</dbReference>
<dbReference type="SMART" id="SM01413">
    <property type="entry name" value="Ribosomal_S19e"/>
    <property type="match status" value="1"/>
</dbReference>
<dbReference type="SUPFAM" id="SSF46785">
    <property type="entry name" value="Winged helix' DNA-binding domain"/>
    <property type="match status" value="1"/>
</dbReference>
<dbReference type="EMBL" id="JWHL01000003">
    <property type="protein sequence ID" value="MBR1368640.1"/>
    <property type="molecule type" value="Genomic_DNA"/>
</dbReference>
<dbReference type="GO" id="GO:0006412">
    <property type="term" value="P:translation"/>
    <property type="evidence" value="ECO:0007669"/>
    <property type="project" value="UniProtKB-UniRule"/>
</dbReference>
<evidence type="ECO:0000256" key="1">
    <source>
        <dbReference type="ARBA" id="ARBA00010014"/>
    </source>
</evidence>
<keyword evidence="2 5" id="KW-0689">Ribosomal protein</keyword>
<comment type="function">
    <text evidence="5">May be involved in maturation of the 30S ribosomal subunit.</text>
</comment>
<evidence type="ECO:0000256" key="2">
    <source>
        <dbReference type="ARBA" id="ARBA00022980"/>
    </source>
</evidence>
<dbReference type="AlphaFoldDB" id="A0A8J7W8K6"/>
<evidence type="ECO:0000256" key="4">
    <source>
        <dbReference type="ARBA" id="ARBA00035143"/>
    </source>
</evidence>
<evidence type="ECO:0000256" key="5">
    <source>
        <dbReference type="HAMAP-Rule" id="MF_01474"/>
    </source>
</evidence>
<evidence type="ECO:0000313" key="6">
    <source>
        <dbReference type="EMBL" id="MBR1368640.1"/>
    </source>
</evidence>
<dbReference type="GO" id="GO:0000028">
    <property type="term" value="P:ribosomal small subunit assembly"/>
    <property type="evidence" value="ECO:0007669"/>
    <property type="project" value="TreeGrafter"/>
</dbReference>
<sequence>MTTVFDVPADLLIRKVALDLKEKPEIQAPEWAEYVKTGVHKEMPPENTDWWYFRAAAVLRRVYVDGPVGVERLRSVYGGAQNRGSRPSRFRKGSGSIARKIFQQLEAAGLLEKATGGRKVSPAGRSFLDRAAYSLKTETVEKAPGLAKY</sequence>
<dbReference type="InterPro" id="IPR027548">
    <property type="entry name" value="Ribosomal_eS19_archaeal"/>
</dbReference>
<dbReference type="FunFam" id="1.10.10.10:FF:000449">
    <property type="entry name" value="30S ribosomal protein S19e"/>
    <property type="match status" value="1"/>
</dbReference>
<evidence type="ECO:0000313" key="7">
    <source>
        <dbReference type="Proteomes" id="UP000730161"/>
    </source>
</evidence>
<dbReference type="NCBIfam" id="NF006811">
    <property type="entry name" value="PRK09333.1"/>
    <property type="match status" value="1"/>
</dbReference>
<keyword evidence="3 5" id="KW-0687">Ribonucleoprotein</keyword>
<dbReference type="Pfam" id="PF01090">
    <property type="entry name" value="Ribosomal_S19e"/>
    <property type="match status" value="1"/>
</dbReference>
<comment type="subunit">
    <text evidence="5">Part of the 30S ribosomal subunit.</text>
</comment>
<dbReference type="OrthoDB" id="371836at2157"/>
<organism evidence="6 7">
    <name type="scientific">Methanocalculus chunghsingensis</name>
    <dbReference type="NCBI Taxonomy" id="156457"/>
    <lineage>
        <taxon>Archaea</taxon>
        <taxon>Methanobacteriati</taxon>
        <taxon>Methanobacteriota</taxon>
        <taxon>Stenosarchaea group</taxon>
        <taxon>Methanomicrobia</taxon>
        <taxon>Methanomicrobiales</taxon>
        <taxon>Methanocalculaceae</taxon>
        <taxon>Methanocalculus</taxon>
    </lineage>
</organism>
<dbReference type="InterPro" id="IPR036390">
    <property type="entry name" value="WH_DNA-bd_sf"/>
</dbReference>
<dbReference type="Gene3D" id="1.10.10.10">
    <property type="entry name" value="Winged helix-like DNA-binding domain superfamily/Winged helix DNA-binding domain"/>
    <property type="match status" value="1"/>
</dbReference>
<accession>A0A8J7W8K6</accession>
<reference evidence="6" key="1">
    <citation type="submission" date="2014-12" db="EMBL/GenBank/DDBJ databases">
        <authorList>
            <person name="Huang H.-H."/>
            <person name="Chen S.-C."/>
            <person name="Lai M.-C."/>
        </authorList>
    </citation>
    <scope>NUCLEOTIDE SEQUENCE</scope>
    <source>
        <strain evidence="6">K1F9705b</strain>
    </source>
</reference>
<protein>
    <recommendedName>
        <fullName evidence="4 5">Small ribosomal subunit protein eS19</fullName>
    </recommendedName>
</protein>
<dbReference type="HAMAP" id="MF_01474">
    <property type="entry name" value="Ribosomal_eS19"/>
    <property type="match status" value="1"/>
</dbReference>
<dbReference type="InterPro" id="IPR001266">
    <property type="entry name" value="Ribosomal_eS19"/>
</dbReference>
<dbReference type="Proteomes" id="UP000730161">
    <property type="component" value="Unassembled WGS sequence"/>
</dbReference>
<dbReference type="PANTHER" id="PTHR11710:SF0">
    <property type="entry name" value="40S RIBOSOMAL PROTEIN S19"/>
    <property type="match status" value="1"/>
</dbReference>